<feature type="signal peptide" evidence="3">
    <location>
        <begin position="1"/>
        <end position="17"/>
    </location>
</feature>
<evidence type="ECO:0000313" key="4">
    <source>
        <dbReference type="EMBL" id="TKS15047.1"/>
    </source>
</evidence>
<keyword evidence="2" id="KW-0812">Transmembrane</keyword>
<evidence type="ECO:0000256" key="3">
    <source>
        <dbReference type="SAM" id="SignalP"/>
    </source>
</evidence>
<keyword evidence="2" id="KW-0472">Membrane</keyword>
<protein>
    <submittedName>
        <fullName evidence="4">Uncharacterized protein</fullName>
    </submittedName>
</protein>
<feature type="transmembrane region" description="Helical" evidence="2">
    <location>
        <begin position="121"/>
        <end position="139"/>
    </location>
</feature>
<name>A0A4U5QZB1_POPAL</name>
<proteinExistence type="predicted"/>
<keyword evidence="3" id="KW-0732">Signal</keyword>
<feature type="transmembrane region" description="Helical" evidence="2">
    <location>
        <begin position="151"/>
        <end position="168"/>
    </location>
</feature>
<reference evidence="4" key="1">
    <citation type="submission" date="2018-10" db="EMBL/GenBank/DDBJ databases">
        <title>Population genomic analysis revealed the cold adaptation of white poplar.</title>
        <authorList>
            <person name="Liu Y.-J."/>
        </authorList>
    </citation>
    <scope>NUCLEOTIDE SEQUENCE [LARGE SCALE GENOMIC DNA]</scope>
    <source>
        <strain evidence="4">PAL-ZL1</strain>
    </source>
</reference>
<comment type="caution">
    <text evidence="4">The sequence shown here is derived from an EMBL/GenBank/DDBJ whole genome shotgun (WGS) entry which is preliminary data.</text>
</comment>
<evidence type="ECO:0000256" key="1">
    <source>
        <dbReference type="SAM" id="MobiDB-lite"/>
    </source>
</evidence>
<feature type="transmembrane region" description="Helical" evidence="2">
    <location>
        <begin position="206"/>
        <end position="224"/>
    </location>
</feature>
<dbReference type="EMBL" id="RCHU01000101">
    <property type="protein sequence ID" value="TKS15047.1"/>
    <property type="molecule type" value="Genomic_DNA"/>
</dbReference>
<feature type="compositionally biased region" description="Low complexity" evidence="1">
    <location>
        <begin position="82"/>
        <end position="98"/>
    </location>
</feature>
<accession>A0A4U5QZB1</accession>
<feature type="region of interest" description="Disordered" evidence="1">
    <location>
        <begin position="18"/>
        <end position="47"/>
    </location>
</feature>
<feature type="chain" id="PRO_5020213584" evidence="3">
    <location>
        <begin position="18"/>
        <end position="247"/>
    </location>
</feature>
<feature type="region of interest" description="Disordered" evidence="1">
    <location>
        <begin position="62"/>
        <end position="104"/>
    </location>
</feature>
<evidence type="ECO:0000256" key="2">
    <source>
        <dbReference type="SAM" id="Phobius"/>
    </source>
</evidence>
<feature type="compositionally biased region" description="Polar residues" evidence="1">
    <location>
        <begin position="34"/>
        <end position="44"/>
    </location>
</feature>
<sequence length="247" mass="27167">MLKKYLLFLASHLPVLSLNPKTQHDDPDRDLESSPDQSTQANDSDQTRCCHDIQLNSIMMISTNTSTGPPASSVEEARVELSTSIDSPSSSTSTQTSTGENLANENQPFHRIIETLRQQELGRHVLILAVPMTIGLFSVDRLVNEPSALRVMAIALALGFVGIWNGILLRTTCNEASNMIELLGIAFMLLAFFGFIACVLPESLIWIPYLCWVLSLLPFVIALCSTGRATKDRDSNNRQPRPHSCGV</sequence>
<dbReference type="AlphaFoldDB" id="A0A4U5QZB1"/>
<gene>
    <name evidence="4" type="ORF">D5086_0000037140</name>
</gene>
<feature type="transmembrane region" description="Helical" evidence="2">
    <location>
        <begin position="180"/>
        <end position="200"/>
    </location>
</feature>
<keyword evidence="2" id="KW-1133">Transmembrane helix</keyword>
<organism evidence="4">
    <name type="scientific">Populus alba</name>
    <name type="common">White poplar</name>
    <dbReference type="NCBI Taxonomy" id="43335"/>
    <lineage>
        <taxon>Eukaryota</taxon>
        <taxon>Viridiplantae</taxon>
        <taxon>Streptophyta</taxon>
        <taxon>Embryophyta</taxon>
        <taxon>Tracheophyta</taxon>
        <taxon>Spermatophyta</taxon>
        <taxon>Magnoliopsida</taxon>
        <taxon>eudicotyledons</taxon>
        <taxon>Gunneridae</taxon>
        <taxon>Pentapetalae</taxon>
        <taxon>rosids</taxon>
        <taxon>fabids</taxon>
        <taxon>Malpighiales</taxon>
        <taxon>Salicaceae</taxon>
        <taxon>Saliceae</taxon>
        <taxon>Populus</taxon>
    </lineage>
</organism>
<feature type="compositionally biased region" description="Basic and acidic residues" evidence="1">
    <location>
        <begin position="22"/>
        <end position="32"/>
    </location>
</feature>